<organism evidence="3 4">
    <name type="scientific">Pararhizobium mangrovi</name>
    <dbReference type="NCBI Taxonomy" id="2590452"/>
    <lineage>
        <taxon>Bacteria</taxon>
        <taxon>Pseudomonadati</taxon>
        <taxon>Pseudomonadota</taxon>
        <taxon>Alphaproteobacteria</taxon>
        <taxon>Hyphomicrobiales</taxon>
        <taxon>Rhizobiaceae</taxon>
        <taxon>Rhizobium/Agrobacterium group</taxon>
        <taxon>Pararhizobium</taxon>
    </lineage>
</organism>
<feature type="region of interest" description="Disordered" evidence="1">
    <location>
        <begin position="32"/>
        <end position="58"/>
    </location>
</feature>
<accession>A0A506TZP5</accession>
<dbReference type="Gene3D" id="1.25.40.10">
    <property type="entry name" value="Tetratricopeptide repeat domain"/>
    <property type="match status" value="1"/>
</dbReference>
<evidence type="ECO:0000313" key="4">
    <source>
        <dbReference type="Proteomes" id="UP000320314"/>
    </source>
</evidence>
<proteinExistence type="predicted"/>
<evidence type="ECO:0000256" key="2">
    <source>
        <dbReference type="SAM" id="SignalP"/>
    </source>
</evidence>
<protein>
    <submittedName>
        <fullName evidence="3">Uncharacterized protein</fullName>
    </submittedName>
</protein>
<evidence type="ECO:0000256" key="1">
    <source>
        <dbReference type="SAM" id="MobiDB-lite"/>
    </source>
</evidence>
<keyword evidence="4" id="KW-1185">Reference proteome</keyword>
<dbReference type="AlphaFoldDB" id="A0A506TZP5"/>
<dbReference type="SMART" id="SM00028">
    <property type="entry name" value="TPR"/>
    <property type="match status" value="3"/>
</dbReference>
<dbReference type="OrthoDB" id="9815010at2"/>
<feature type="compositionally biased region" description="Polar residues" evidence="1">
    <location>
        <begin position="32"/>
        <end position="44"/>
    </location>
</feature>
<keyword evidence="2" id="KW-0732">Signal</keyword>
<dbReference type="RefSeq" id="WP_141167647.1">
    <property type="nucleotide sequence ID" value="NZ_VHLH01000027.1"/>
</dbReference>
<dbReference type="SUPFAM" id="SSF48452">
    <property type="entry name" value="TPR-like"/>
    <property type="match status" value="1"/>
</dbReference>
<dbReference type="EMBL" id="VHLH01000027">
    <property type="protein sequence ID" value="TPW26668.1"/>
    <property type="molecule type" value="Genomic_DNA"/>
</dbReference>
<gene>
    <name evidence="3" type="ORF">FJU11_13760</name>
</gene>
<name>A0A506TZP5_9HYPH</name>
<evidence type="ECO:0000313" key="3">
    <source>
        <dbReference type="EMBL" id="TPW26668.1"/>
    </source>
</evidence>
<dbReference type="InterPro" id="IPR011990">
    <property type="entry name" value="TPR-like_helical_dom_sf"/>
</dbReference>
<feature type="signal peptide" evidence="2">
    <location>
        <begin position="1"/>
        <end position="18"/>
    </location>
</feature>
<dbReference type="InterPro" id="IPR019734">
    <property type="entry name" value="TPR_rpt"/>
</dbReference>
<reference evidence="3 4" key="1">
    <citation type="submission" date="2019-06" db="EMBL/GenBank/DDBJ databases">
        <authorList>
            <person name="Li M."/>
        </authorList>
    </citation>
    <scope>NUCLEOTIDE SEQUENCE [LARGE SCALE GENOMIC DNA]</scope>
    <source>
        <strain evidence="3 4">BGMRC6574</strain>
    </source>
</reference>
<comment type="caution">
    <text evidence="3">The sequence shown here is derived from an EMBL/GenBank/DDBJ whole genome shotgun (WGS) entry which is preliminary data.</text>
</comment>
<sequence>MAAMRRLSIFAVCLFAFALTFGSGERFVVSAGAQTGSSARQSTPDTMTTGEDGEETEDRSARLDRLFHRLKRESDPTVAAQTANAISNIWQESGSDTVDQLMKWAATARDKKDYVTALDLLDQVLVLEPDYPEGWNQRAVVHFLMTDYAKSMADIDHVLSLEPRHFGALAGMAGIFKAIGDDELAMKALQRVLAVYPADREAQDRLAKIADTLAGNNI</sequence>
<dbReference type="Proteomes" id="UP000320314">
    <property type="component" value="Unassembled WGS sequence"/>
</dbReference>
<feature type="chain" id="PRO_5021310596" evidence="2">
    <location>
        <begin position="19"/>
        <end position="218"/>
    </location>
</feature>